<evidence type="ECO:0000313" key="3">
    <source>
        <dbReference type="Proteomes" id="UP000071859"/>
    </source>
</evidence>
<organism evidence="2 3">
    <name type="scientific">Caballeronia calidae</name>
    <dbReference type="NCBI Taxonomy" id="1777139"/>
    <lineage>
        <taxon>Bacteria</taxon>
        <taxon>Pseudomonadati</taxon>
        <taxon>Pseudomonadota</taxon>
        <taxon>Betaproteobacteria</taxon>
        <taxon>Burkholderiales</taxon>
        <taxon>Burkholderiaceae</taxon>
        <taxon>Caballeronia</taxon>
    </lineage>
</organism>
<keyword evidence="1" id="KW-0812">Transmembrane</keyword>
<comment type="caution">
    <text evidence="2">The sequence shown here is derived from an EMBL/GenBank/DDBJ whole genome shotgun (WGS) entry which is preliminary data.</text>
</comment>
<keyword evidence="3" id="KW-1185">Reference proteome</keyword>
<keyword evidence="1" id="KW-1133">Transmembrane helix</keyword>
<proteinExistence type="predicted"/>
<dbReference type="AlphaFoldDB" id="A0A158B7K9"/>
<accession>A0A158B7K9</accession>
<keyword evidence="1" id="KW-0472">Membrane</keyword>
<dbReference type="RefSeq" id="WP_062604722.1">
    <property type="nucleotide sequence ID" value="NZ_FCOX02000009.1"/>
</dbReference>
<evidence type="ECO:0000313" key="2">
    <source>
        <dbReference type="EMBL" id="SAK66062.1"/>
    </source>
</evidence>
<sequence length="495" mass="53407">MQRKNIAWGFIGAATIVCAIGALMHHNKATWLDRLHATSTCNPADDDYFYGKLGGGFFGSPEMNEPEHSKLLLKIADTCSIKRTDENLLVAAFDTFSPNESLDTLVSIFGKMKDESHQFGPRLLAKGGGALAKLDDKLVLEVASDAAKATPANQKLFAQRYTAEIARDYYLQRNALVQDVKLLGSLRLPHDSAKYAETLSDANEKLKTATLLSSLAQAGAGISVLRLGEASKLLQTANDAFKPFIDNKDLGRFEKVDLFVGAPIHVVASRGQYFLAYMPRYPQRSRVLVHAPDGSGVTRPGVYSAWVRESEYSSSEIVRDPENLWTLQFEVADAGEAQQLVQLQASSAEVVTALQQISIAMITGPLSTPVPAPEAPQAVADVGEGGLTAAYDAAMKKLHDSKSTSEITQDDMTRIATLLSHPVTADDWKFVSDLDSDYSSTGNDCNSADCAITQSIVTQAEQMIQKAGLRPPEGIKMAFKLAQAVAAPPPNATAQ</sequence>
<name>A0A158B7K9_9BURK</name>
<feature type="transmembrane region" description="Helical" evidence="1">
    <location>
        <begin position="6"/>
        <end position="24"/>
    </location>
</feature>
<evidence type="ECO:0000256" key="1">
    <source>
        <dbReference type="SAM" id="Phobius"/>
    </source>
</evidence>
<protein>
    <submittedName>
        <fullName evidence="2">Uncharacterized protein</fullName>
    </submittedName>
</protein>
<dbReference type="Proteomes" id="UP000071859">
    <property type="component" value="Unassembled WGS sequence"/>
</dbReference>
<reference evidence="2" key="1">
    <citation type="submission" date="2016-01" db="EMBL/GenBank/DDBJ databases">
        <authorList>
            <person name="Peeters C."/>
        </authorList>
    </citation>
    <scope>NUCLEOTIDE SEQUENCE</scope>
    <source>
        <strain evidence="2">LMG 29321</strain>
    </source>
</reference>
<gene>
    <name evidence="2" type="ORF">AWB78_02380</name>
</gene>
<dbReference type="EMBL" id="FCOX02000009">
    <property type="protein sequence ID" value="SAK66062.1"/>
    <property type="molecule type" value="Genomic_DNA"/>
</dbReference>